<reference evidence="1 2" key="1">
    <citation type="submission" date="2019-06" db="EMBL/GenBank/DDBJ databases">
        <title>Genome Sequence of the Brown Rot Fungal Pathogen Monilinia fructicola.</title>
        <authorList>
            <person name="De Miccolis Angelini R.M."/>
            <person name="Landi L."/>
            <person name="Abate D."/>
            <person name="Pollastro S."/>
            <person name="Romanazzi G."/>
            <person name="Faretra F."/>
        </authorList>
    </citation>
    <scope>NUCLEOTIDE SEQUENCE [LARGE SCALE GENOMIC DNA]</scope>
    <source>
        <strain evidence="1 2">Mfrc123</strain>
    </source>
</reference>
<sequence>MVYAHYVMMGGFVADVSELHNVIKMVTIMSDGVLFLSNFGLAPRISKLEIEDKSKSDHMGKGLVCLQVIWSIGQAIERKISGYPSTLLEVHTIVHVVCALALYALWYKKPQDIGVPTVIEFKGPDAKYLAYMLELAAVPGSYSSLLHPVKKWSNLSPSPTQHSGYKILNINTLKSKLDQCCQYGDPRMIMFHAAHPMTNVPTSVSPSDEISSGVKDVSEEFATVVTHLDRTRETLSDRSVPCNANAEPLEFVPNGDDIEIVCTLVTGQSLTSGCGPGLDHRTGKINHTISYDSRSIEVSLSSKDVRRLHLAAEYIKAASLPPPKKFDPKDADQKVLFNDKVDQKSSPISHFVRIRDAKPGLSLRAQNMSGTVFQGIAHDATYLSAALALVPAVYGTAHLGALDILFPSTVERLLWKGSCYYLIVTAISFGLWSLIKYADQLVGIVFKMRDSPLELWQIFLMEHGIALDGKREKTVRACFVTFHYSRLTMLCLISSGYIMARVYLVIESFISLRHVPIGVYQTPILDIMGNLPHL</sequence>
<protein>
    <submittedName>
        <fullName evidence="1">Uncharacterized protein</fullName>
    </submittedName>
</protein>
<accession>A0A5M9JX07</accession>
<keyword evidence="2" id="KW-1185">Reference proteome</keyword>
<gene>
    <name evidence="1" type="ORF">EYC84_000635</name>
</gene>
<dbReference type="Proteomes" id="UP000322873">
    <property type="component" value="Unassembled WGS sequence"/>
</dbReference>
<dbReference type="EMBL" id="VICG01000006">
    <property type="protein sequence ID" value="KAA8571315.1"/>
    <property type="molecule type" value="Genomic_DNA"/>
</dbReference>
<comment type="caution">
    <text evidence="1">The sequence shown here is derived from an EMBL/GenBank/DDBJ whole genome shotgun (WGS) entry which is preliminary data.</text>
</comment>
<evidence type="ECO:0000313" key="1">
    <source>
        <dbReference type="EMBL" id="KAA8571315.1"/>
    </source>
</evidence>
<dbReference type="AlphaFoldDB" id="A0A5M9JX07"/>
<dbReference type="VEuPathDB" id="FungiDB:MFRU_046g00450"/>
<name>A0A5M9JX07_MONFR</name>
<dbReference type="PANTHER" id="PTHR35043">
    <property type="entry name" value="TRANSCRIPTION FACTOR DOMAIN-CONTAINING PROTEIN"/>
    <property type="match status" value="1"/>
</dbReference>
<dbReference type="PANTHER" id="PTHR35043:SF7">
    <property type="entry name" value="TRANSCRIPTION FACTOR DOMAIN-CONTAINING PROTEIN"/>
    <property type="match status" value="1"/>
</dbReference>
<organism evidence="1 2">
    <name type="scientific">Monilinia fructicola</name>
    <name type="common">Brown rot fungus</name>
    <name type="synonym">Ciboria fructicola</name>
    <dbReference type="NCBI Taxonomy" id="38448"/>
    <lineage>
        <taxon>Eukaryota</taxon>
        <taxon>Fungi</taxon>
        <taxon>Dikarya</taxon>
        <taxon>Ascomycota</taxon>
        <taxon>Pezizomycotina</taxon>
        <taxon>Leotiomycetes</taxon>
        <taxon>Helotiales</taxon>
        <taxon>Sclerotiniaceae</taxon>
        <taxon>Monilinia</taxon>
    </lineage>
</organism>
<proteinExistence type="predicted"/>
<evidence type="ECO:0000313" key="2">
    <source>
        <dbReference type="Proteomes" id="UP000322873"/>
    </source>
</evidence>